<accession>A0AAV9CAD1</accession>
<sequence length="318" mass="36271">MASEAPSLSPLQRWSLNKLGFVEVIMIPIDYLECDYLNESGEIGAYVHDRNCMDTEARLLKNRVRQQQYRARKREEKARRDASLNQGGCNAYYEETTSLMEPTNYKTPNFKEELPCLRHDVDSSCAITLQPIDQTKTGEANGSCKDLTEKLTTFGNGATGKVYEGSEQSSVSSYDVNYVTEMDCLRSQDEIEARRLKNRERQRRYRAKKRLEAYKTNTHPSNQLISTQTEPQNGSAFKFVARVHCTRNWKKDARRAHSAKAPEDTQIAPTEELSCGVEVHLNNPLSSLSHRETGGRRHWKVDARNKVDSTANENQSPE</sequence>
<gene>
    <name evidence="2" type="ORF">QJS10_CPB20g01240</name>
</gene>
<reference evidence="2" key="1">
    <citation type="journal article" date="2023" name="Nat. Commun.">
        <title>Diploid and tetraploid genomes of Acorus and the evolution of monocots.</title>
        <authorList>
            <person name="Ma L."/>
            <person name="Liu K.W."/>
            <person name="Li Z."/>
            <person name="Hsiao Y.Y."/>
            <person name="Qi Y."/>
            <person name="Fu T."/>
            <person name="Tang G.D."/>
            <person name="Zhang D."/>
            <person name="Sun W.H."/>
            <person name="Liu D.K."/>
            <person name="Li Y."/>
            <person name="Chen G.Z."/>
            <person name="Liu X.D."/>
            <person name="Liao X.Y."/>
            <person name="Jiang Y.T."/>
            <person name="Yu X."/>
            <person name="Hao Y."/>
            <person name="Huang J."/>
            <person name="Zhao X.W."/>
            <person name="Ke S."/>
            <person name="Chen Y.Y."/>
            <person name="Wu W.L."/>
            <person name="Hsu J.L."/>
            <person name="Lin Y.F."/>
            <person name="Huang M.D."/>
            <person name="Li C.Y."/>
            <person name="Huang L."/>
            <person name="Wang Z.W."/>
            <person name="Zhao X."/>
            <person name="Zhong W.Y."/>
            <person name="Peng D.H."/>
            <person name="Ahmad S."/>
            <person name="Lan S."/>
            <person name="Zhang J.S."/>
            <person name="Tsai W.C."/>
            <person name="Van de Peer Y."/>
            <person name="Liu Z.J."/>
        </authorList>
    </citation>
    <scope>NUCLEOTIDE SEQUENCE</scope>
    <source>
        <strain evidence="2">CP</strain>
    </source>
</reference>
<feature type="compositionally biased region" description="Polar residues" evidence="1">
    <location>
        <begin position="308"/>
        <end position="318"/>
    </location>
</feature>
<evidence type="ECO:0000313" key="2">
    <source>
        <dbReference type="EMBL" id="KAK1285376.1"/>
    </source>
</evidence>
<feature type="region of interest" description="Disordered" evidence="1">
    <location>
        <begin position="285"/>
        <end position="318"/>
    </location>
</feature>
<dbReference type="AlphaFoldDB" id="A0AAV9CAD1"/>
<comment type="caution">
    <text evidence="2">The sequence shown here is derived from an EMBL/GenBank/DDBJ whole genome shotgun (WGS) entry which is preliminary data.</text>
</comment>
<keyword evidence="3" id="KW-1185">Reference proteome</keyword>
<reference evidence="2" key="2">
    <citation type="submission" date="2023-06" db="EMBL/GenBank/DDBJ databases">
        <authorList>
            <person name="Ma L."/>
            <person name="Liu K.-W."/>
            <person name="Li Z."/>
            <person name="Hsiao Y.-Y."/>
            <person name="Qi Y."/>
            <person name="Fu T."/>
            <person name="Tang G."/>
            <person name="Zhang D."/>
            <person name="Sun W.-H."/>
            <person name="Liu D.-K."/>
            <person name="Li Y."/>
            <person name="Chen G.-Z."/>
            <person name="Liu X.-D."/>
            <person name="Liao X.-Y."/>
            <person name="Jiang Y.-T."/>
            <person name="Yu X."/>
            <person name="Hao Y."/>
            <person name="Huang J."/>
            <person name="Zhao X.-W."/>
            <person name="Ke S."/>
            <person name="Chen Y.-Y."/>
            <person name="Wu W.-L."/>
            <person name="Hsu J.-L."/>
            <person name="Lin Y.-F."/>
            <person name="Huang M.-D."/>
            <person name="Li C.-Y."/>
            <person name="Huang L."/>
            <person name="Wang Z.-W."/>
            <person name="Zhao X."/>
            <person name="Zhong W.-Y."/>
            <person name="Peng D.-H."/>
            <person name="Ahmad S."/>
            <person name="Lan S."/>
            <person name="Zhang J.-S."/>
            <person name="Tsai W.-C."/>
            <person name="Van De Peer Y."/>
            <person name="Liu Z.-J."/>
        </authorList>
    </citation>
    <scope>NUCLEOTIDE SEQUENCE</scope>
    <source>
        <strain evidence="2">CP</strain>
        <tissue evidence="2">Leaves</tissue>
    </source>
</reference>
<evidence type="ECO:0000256" key="1">
    <source>
        <dbReference type="SAM" id="MobiDB-lite"/>
    </source>
</evidence>
<name>A0AAV9CAD1_ACOCL</name>
<evidence type="ECO:0008006" key="4">
    <source>
        <dbReference type="Google" id="ProtNLM"/>
    </source>
</evidence>
<proteinExistence type="predicted"/>
<dbReference type="EMBL" id="JAUJYO010000020">
    <property type="protein sequence ID" value="KAK1285376.1"/>
    <property type="molecule type" value="Genomic_DNA"/>
</dbReference>
<protein>
    <recommendedName>
        <fullName evidence="4">BZIP domain-containing protein</fullName>
    </recommendedName>
</protein>
<dbReference type="Proteomes" id="UP001180020">
    <property type="component" value="Unassembled WGS sequence"/>
</dbReference>
<feature type="compositionally biased region" description="Basic and acidic residues" evidence="1">
    <location>
        <begin position="289"/>
        <end position="307"/>
    </location>
</feature>
<evidence type="ECO:0000313" key="3">
    <source>
        <dbReference type="Proteomes" id="UP001180020"/>
    </source>
</evidence>
<organism evidence="2 3">
    <name type="scientific">Acorus calamus</name>
    <name type="common">Sweet flag</name>
    <dbReference type="NCBI Taxonomy" id="4465"/>
    <lineage>
        <taxon>Eukaryota</taxon>
        <taxon>Viridiplantae</taxon>
        <taxon>Streptophyta</taxon>
        <taxon>Embryophyta</taxon>
        <taxon>Tracheophyta</taxon>
        <taxon>Spermatophyta</taxon>
        <taxon>Magnoliopsida</taxon>
        <taxon>Liliopsida</taxon>
        <taxon>Acoraceae</taxon>
        <taxon>Acorus</taxon>
    </lineage>
</organism>